<accession>A0A9N7Z971</accession>
<gene>
    <name evidence="1" type="ORF">PLEPLA_LOCUS43586</name>
</gene>
<dbReference type="AlphaFoldDB" id="A0A9N7Z971"/>
<reference evidence="1" key="1">
    <citation type="submission" date="2020-03" db="EMBL/GenBank/DDBJ databases">
        <authorList>
            <person name="Weist P."/>
        </authorList>
    </citation>
    <scope>NUCLEOTIDE SEQUENCE</scope>
</reference>
<dbReference type="EMBL" id="CADEAL010004270">
    <property type="protein sequence ID" value="CAB1455805.1"/>
    <property type="molecule type" value="Genomic_DNA"/>
</dbReference>
<evidence type="ECO:0000313" key="1">
    <source>
        <dbReference type="EMBL" id="CAB1455805.1"/>
    </source>
</evidence>
<sequence length="118" mass="13126">MEMEPSTTITTTATTAHSPVWLMDGGPLRLAPCCDRQQMFSNNVYRPGLHLRMTHTCFQSNRPREAIHPRRSWVATALTDLPSTQSEGCHGKEQCHKGSTTFGGFIHCFSTSGLKYLA</sequence>
<keyword evidence="2" id="KW-1185">Reference proteome</keyword>
<proteinExistence type="predicted"/>
<name>A0A9N7Z971_PLEPL</name>
<protein>
    <submittedName>
        <fullName evidence="1">Uncharacterized protein</fullName>
    </submittedName>
</protein>
<comment type="caution">
    <text evidence="1">The sequence shown here is derived from an EMBL/GenBank/DDBJ whole genome shotgun (WGS) entry which is preliminary data.</text>
</comment>
<dbReference type="Proteomes" id="UP001153269">
    <property type="component" value="Unassembled WGS sequence"/>
</dbReference>
<organism evidence="1 2">
    <name type="scientific">Pleuronectes platessa</name>
    <name type="common">European plaice</name>
    <dbReference type="NCBI Taxonomy" id="8262"/>
    <lineage>
        <taxon>Eukaryota</taxon>
        <taxon>Metazoa</taxon>
        <taxon>Chordata</taxon>
        <taxon>Craniata</taxon>
        <taxon>Vertebrata</taxon>
        <taxon>Euteleostomi</taxon>
        <taxon>Actinopterygii</taxon>
        <taxon>Neopterygii</taxon>
        <taxon>Teleostei</taxon>
        <taxon>Neoteleostei</taxon>
        <taxon>Acanthomorphata</taxon>
        <taxon>Carangaria</taxon>
        <taxon>Pleuronectiformes</taxon>
        <taxon>Pleuronectoidei</taxon>
        <taxon>Pleuronectidae</taxon>
        <taxon>Pleuronectes</taxon>
    </lineage>
</organism>
<evidence type="ECO:0000313" key="2">
    <source>
        <dbReference type="Proteomes" id="UP001153269"/>
    </source>
</evidence>